<dbReference type="HOGENOM" id="CLU_000288_125_13_1"/>
<evidence type="ECO:0000313" key="4">
    <source>
        <dbReference type="Proteomes" id="UP000030143"/>
    </source>
</evidence>
<dbReference type="STRING" id="27334.A0A0A2JJC0"/>
<dbReference type="OrthoDB" id="5986190at2759"/>
<keyword evidence="1" id="KW-0732">Signal</keyword>
<dbReference type="Proteomes" id="UP000030143">
    <property type="component" value="Unassembled WGS sequence"/>
</dbReference>
<dbReference type="SUPFAM" id="SSF52540">
    <property type="entry name" value="P-loop containing nucleoside triphosphate hydrolases"/>
    <property type="match status" value="1"/>
</dbReference>
<organism evidence="3 4">
    <name type="scientific">Penicillium expansum</name>
    <name type="common">Blue mold rot fungus</name>
    <dbReference type="NCBI Taxonomy" id="27334"/>
    <lineage>
        <taxon>Eukaryota</taxon>
        <taxon>Fungi</taxon>
        <taxon>Dikarya</taxon>
        <taxon>Ascomycota</taxon>
        <taxon>Pezizomycotina</taxon>
        <taxon>Eurotiomycetes</taxon>
        <taxon>Eurotiomycetidae</taxon>
        <taxon>Eurotiales</taxon>
        <taxon>Aspergillaceae</taxon>
        <taxon>Penicillium</taxon>
    </lineage>
</organism>
<dbReference type="GeneID" id="27683724"/>
<sequence>MFWILVAWCLLLSPLHVFISVPSLLAGFSRTFDNAPHRGSDVVYDPGNTTSVDVYAIHGLGSDPASTWNNSKNGTNVCWLKDLLPKVPGLTNIKVTMVNHQSHWSEDAANMQFEDHARTLLDEIERIVPGSSSDPHHGEVAYLDADHRGLNKFASADDPNFTKFKARFTKAFLKALKNAKVTSIPFSRDARFTGRQDILLELDQKLRRSQFASLAGIGGAGKTHIAVEYAYRFQERHPCADIFWVQAGTKDMIEKGYKDIAMSLDLPADNPEGLSIFSRVSSALNDSREGHWLLVFDGLNDPNLLYDPNDVSPGRTPEIDQLIANMPHSAKGYTLLTTRDRRVGHRLTGIDDTISVSPMGLEDARELMTTLLHEKPGLDDNRTMEQIIQALQGLPFYLSQAAGYIATKEVSLEHYLHLLSNPTETTELIDQSHNNTDLLPRPENAVIMPWKITYDLIRRESPRAADILCLMATLDAQSIPIQLLQRCDESLVAFDKETGLLKSFFLITSNAKGDNLGMLRLQQLSIQHWLELQNSLDEWKENAMDEILRLCAHLTGRKQYECLETVYPHIQLLLAYDFRTRNSRIKVGYLLILKSEYDTSRGRFALANEQLLRSVGIWKTSCSDHSYYAIRGLQLQARALAHQNRLDEAEYAIRAAFCAFGQVYGPDDSNTLSALMDLGGVLIHKQLDEAEHIYSTIFYLTSGRMIENQAYDLEAKHNLGMIAETRGNHSEAERILRETLHSKQQRYGHTSEFTLRTMNLLAIVLQTQGKNPEAESLFRQTLRLREGVLGITDKDTMYTLNLLVRLLWISKKFDELVDFAFQHAERQKMVHGIRNNGTLDAFNDFEGALFHQGRYNDAITSIEKTIPVREDFLGPDDPGTLMSKVNYAVSLCGQGRKREGLNMFQDVLETRKRLYGSEDPRTLKTQENVQIAANGIYADPTVIIEFCPSD</sequence>
<dbReference type="Gene3D" id="1.25.40.10">
    <property type="entry name" value="Tetratricopeptide repeat domain"/>
    <property type="match status" value="2"/>
</dbReference>
<dbReference type="VEuPathDB" id="FungiDB:PEXP_029620"/>
<dbReference type="RefSeq" id="XP_016595145.1">
    <property type="nucleotide sequence ID" value="XM_016748303.1"/>
</dbReference>
<dbReference type="InterPro" id="IPR027417">
    <property type="entry name" value="P-loop_NTPase"/>
</dbReference>
<protein>
    <submittedName>
        <fullName evidence="3">Tetratricopeptide-like helical</fullName>
    </submittedName>
</protein>
<name>A0A0A2JJC0_PENEN</name>
<dbReference type="Pfam" id="PF13424">
    <property type="entry name" value="TPR_12"/>
    <property type="match status" value="2"/>
</dbReference>
<dbReference type="Gene3D" id="3.40.50.300">
    <property type="entry name" value="P-loop containing nucleotide triphosphate hydrolases"/>
    <property type="match status" value="1"/>
</dbReference>
<keyword evidence="4" id="KW-1185">Reference proteome</keyword>
<dbReference type="SUPFAM" id="SSF48452">
    <property type="entry name" value="TPR-like"/>
    <property type="match status" value="2"/>
</dbReference>
<reference evidence="3 4" key="1">
    <citation type="journal article" date="2015" name="Mol. Plant Microbe Interact.">
        <title>Genome, transcriptome, and functional analyses of Penicillium expansum provide new insights into secondary metabolism and pathogenicity.</title>
        <authorList>
            <person name="Ballester A.R."/>
            <person name="Marcet-Houben M."/>
            <person name="Levin E."/>
            <person name="Sela N."/>
            <person name="Selma-Lazaro C."/>
            <person name="Carmona L."/>
            <person name="Wisniewski M."/>
            <person name="Droby S."/>
            <person name="Gonzalez-Candelas L."/>
            <person name="Gabaldon T."/>
        </authorList>
    </citation>
    <scope>NUCLEOTIDE SEQUENCE [LARGE SCALE GENOMIC DNA]</scope>
    <source>
        <strain evidence="3 4">MD-8</strain>
    </source>
</reference>
<feature type="signal peptide" evidence="1">
    <location>
        <begin position="1"/>
        <end position="19"/>
    </location>
</feature>
<dbReference type="InterPro" id="IPR002182">
    <property type="entry name" value="NB-ARC"/>
</dbReference>
<feature type="domain" description="NB-ARC" evidence="2">
    <location>
        <begin position="205"/>
        <end position="370"/>
    </location>
</feature>
<evidence type="ECO:0000256" key="1">
    <source>
        <dbReference type="SAM" id="SignalP"/>
    </source>
</evidence>
<dbReference type="InterPro" id="IPR011990">
    <property type="entry name" value="TPR-like_helical_dom_sf"/>
</dbReference>
<dbReference type="PhylomeDB" id="A0A0A2JJC0"/>
<evidence type="ECO:0000313" key="3">
    <source>
        <dbReference type="EMBL" id="KGO52395.1"/>
    </source>
</evidence>
<dbReference type="GO" id="GO:0043531">
    <property type="term" value="F:ADP binding"/>
    <property type="evidence" value="ECO:0007669"/>
    <property type="project" value="InterPro"/>
</dbReference>
<comment type="caution">
    <text evidence="3">The sequence shown here is derived from an EMBL/GenBank/DDBJ whole genome shotgun (WGS) entry which is preliminary data.</text>
</comment>
<evidence type="ECO:0000259" key="2">
    <source>
        <dbReference type="Pfam" id="PF00931"/>
    </source>
</evidence>
<accession>A0A0A2JJC0</accession>
<feature type="chain" id="PRO_5009752647" evidence="1">
    <location>
        <begin position="20"/>
        <end position="950"/>
    </location>
</feature>
<dbReference type="Pfam" id="PF00931">
    <property type="entry name" value="NB-ARC"/>
    <property type="match status" value="1"/>
</dbReference>
<dbReference type="EMBL" id="JQFZ01000266">
    <property type="protein sequence ID" value="KGO52395.1"/>
    <property type="molecule type" value="Genomic_DNA"/>
</dbReference>
<dbReference type="PANTHER" id="PTHR46082">
    <property type="entry name" value="ATP/GTP-BINDING PROTEIN-RELATED"/>
    <property type="match status" value="1"/>
</dbReference>
<dbReference type="InterPro" id="IPR053137">
    <property type="entry name" value="NLR-like"/>
</dbReference>
<gene>
    <name evidence="3" type="ORF">PEX2_110370</name>
</gene>
<proteinExistence type="predicted"/>
<dbReference type="AlphaFoldDB" id="A0A0A2JJC0"/>
<dbReference type="PANTHER" id="PTHR46082:SF6">
    <property type="entry name" value="AAA+ ATPASE DOMAIN-CONTAINING PROTEIN-RELATED"/>
    <property type="match status" value="1"/>
</dbReference>